<dbReference type="Proteomes" id="UP000199306">
    <property type="component" value="Unassembled WGS sequence"/>
</dbReference>
<evidence type="ECO:0000256" key="5">
    <source>
        <dbReference type="ARBA" id="ARBA00023136"/>
    </source>
</evidence>
<keyword evidence="4 6" id="KW-1133">Transmembrane helix</keyword>
<dbReference type="AlphaFoldDB" id="A0A1I5X1S0"/>
<name>A0A1I5X1S0_9BACT</name>
<dbReference type="GO" id="GO:0005886">
    <property type="term" value="C:plasma membrane"/>
    <property type="evidence" value="ECO:0007669"/>
    <property type="project" value="UniProtKB-SubCell"/>
</dbReference>
<feature type="transmembrane region" description="Helical" evidence="6">
    <location>
        <begin position="71"/>
        <end position="92"/>
    </location>
</feature>
<dbReference type="InterPro" id="IPR001123">
    <property type="entry name" value="LeuE-type"/>
</dbReference>
<feature type="transmembrane region" description="Helical" evidence="6">
    <location>
        <begin position="149"/>
        <end position="169"/>
    </location>
</feature>
<dbReference type="STRING" id="1079859.SAMN04515674_11382"/>
<dbReference type="EMBL" id="FOXH01000013">
    <property type="protein sequence ID" value="SFQ25955.1"/>
    <property type="molecule type" value="Genomic_DNA"/>
</dbReference>
<proteinExistence type="predicted"/>
<comment type="subcellular location">
    <subcellularLocation>
        <location evidence="1">Cell membrane</location>
        <topology evidence="1">Multi-pass membrane protein</topology>
    </subcellularLocation>
</comment>
<gene>
    <name evidence="7" type="ORF">SAMN04515674_11382</name>
</gene>
<dbReference type="RefSeq" id="WP_262503434.1">
    <property type="nucleotide sequence ID" value="NZ_FOXH01000013.1"/>
</dbReference>
<accession>A0A1I5X1S0</accession>
<feature type="transmembrane region" description="Helical" evidence="6">
    <location>
        <begin position="37"/>
        <end position="59"/>
    </location>
</feature>
<keyword evidence="3 6" id="KW-0812">Transmembrane</keyword>
<organism evidence="7 8">
    <name type="scientific">Pseudarcicella hirudinis</name>
    <dbReference type="NCBI Taxonomy" id="1079859"/>
    <lineage>
        <taxon>Bacteria</taxon>
        <taxon>Pseudomonadati</taxon>
        <taxon>Bacteroidota</taxon>
        <taxon>Cytophagia</taxon>
        <taxon>Cytophagales</taxon>
        <taxon>Flectobacillaceae</taxon>
        <taxon>Pseudarcicella</taxon>
    </lineage>
</organism>
<keyword evidence="2" id="KW-1003">Cell membrane</keyword>
<feature type="transmembrane region" description="Helical" evidence="6">
    <location>
        <begin position="189"/>
        <end position="206"/>
    </location>
</feature>
<keyword evidence="5 6" id="KW-0472">Membrane</keyword>
<sequence>MKIIAVFLVTTIISFLGSIHPGPLNMCVIQSTLQRNLKTGILITIGGVLPEIIYGWLALRGVDFFEKNEVVFNYLQWLIVPVLLVMGLSALVKKNGKSTDFNQKDEAVSVLKGFSLSMLNPQLLPFWVLVLLGYSNYEHLHITDWTHELSFVLAASMGACLLNLAYALYADLKRDFVFKYLNYRSFDRVIGLAFIVMAFFQLLKNLEFF</sequence>
<dbReference type="GO" id="GO:0015171">
    <property type="term" value="F:amino acid transmembrane transporter activity"/>
    <property type="evidence" value="ECO:0007669"/>
    <property type="project" value="TreeGrafter"/>
</dbReference>
<evidence type="ECO:0000256" key="4">
    <source>
        <dbReference type="ARBA" id="ARBA00022989"/>
    </source>
</evidence>
<evidence type="ECO:0000256" key="3">
    <source>
        <dbReference type="ARBA" id="ARBA00022692"/>
    </source>
</evidence>
<evidence type="ECO:0000256" key="1">
    <source>
        <dbReference type="ARBA" id="ARBA00004651"/>
    </source>
</evidence>
<reference evidence="7 8" key="1">
    <citation type="submission" date="2016-10" db="EMBL/GenBank/DDBJ databases">
        <authorList>
            <person name="de Groot N.N."/>
        </authorList>
    </citation>
    <scope>NUCLEOTIDE SEQUENCE [LARGE SCALE GENOMIC DNA]</scope>
    <source>
        <strain evidence="8">E92,LMG 26720,CCM 7988</strain>
    </source>
</reference>
<keyword evidence="8" id="KW-1185">Reference proteome</keyword>
<evidence type="ECO:0000256" key="6">
    <source>
        <dbReference type="SAM" id="Phobius"/>
    </source>
</evidence>
<dbReference type="PANTHER" id="PTHR30086:SF20">
    <property type="entry name" value="ARGININE EXPORTER PROTEIN ARGO-RELATED"/>
    <property type="match status" value="1"/>
</dbReference>
<dbReference type="Pfam" id="PF01810">
    <property type="entry name" value="LysE"/>
    <property type="match status" value="1"/>
</dbReference>
<evidence type="ECO:0000256" key="2">
    <source>
        <dbReference type="ARBA" id="ARBA00022475"/>
    </source>
</evidence>
<protein>
    <submittedName>
        <fullName evidence="7">Threonine/homoserine/homoserine lactone efflux protein</fullName>
    </submittedName>
</protein>
<evidence type="ECO:0000313" key="8">
    <source>
        <dbReference type="Proteomes" id="UP000199306"/>
    </source>
</evidence>
<dbReference type="PANTHER" id="PTHR30086">
    <property type="entry name" value="ARGININE EXPORTER PROTEIN ARGO"/>
    <property type="match status" value="1"/>
</dbReference>
<feature type="transmembrane region" description="Helical" evidence="6">
    <location>
        <begin position="119"/>
        <end position="137"/>
    </location>
</feature>
<evidence type="ECO:0000313" key="7">
    <source>
        <dbReference type="EMBL" id="SFQ25955.1"/>
    </source>
</evidence>